<reference evidence="1" key="1">
    <citation type="submission" date="2020-03" db="EMBL/GenBank/DDBJ databases">
        <title>The deep terrestrial virosphere.</title>
        <authorList>
            <person name="Holmfeldt K."/>
            <person name="Nilsson E."/>
            <person name="Simone D."/>
            <person name="Lopez-Fernandez M."/>
            <person name="Wu X."/>
            <person name="de Brujin I."/>
            <person name="Lundin D."/>
            <person name="Andersson A."/>
            <person name="Bertilsson S."/>
            <person name="Dopson M."/>
        </authorList>
    </citation>
    <scope>NUCLEOTIDE SEQUENCE</scope>
    <source>
        <strain evidence="1">TM448A00186</strain>
    </source>
</reference>
<proteinExistence type="predicted"/>
<evidence type="ECO:0000313" key="1">
    <source>
        <dbReference type="EMBL" id="QJA45155.1"/>
    </source>
</evidence>
<organism evidence="1">
    <name type="scientific">viral metagenome</name>
    <dbReference type="NCBI Taxonomy" id="1070528"/>
    <lineage>
        <taxon>unclassified sequences</taxon>
        <taxon>metagenomes</taxon>
        <taxon>organismal metagenomes</taxon>
    </lineage>
</organism>
<protein>
    <submittedName>
        <fullName evidence="1">Uncharacterized protein</fullName>
    </submittedName>
</protein>
<accession>A0A6H1ZD11</accession>
<dbReference type="EMBL" id="MT143986">
    <property type="protein sequence ID" value="QJA45155.1"/>
    <property type="molecule type" value="Genomic_DNA"/>
</dbReference>
<dbReference type="AlphaFoldDB" id="A0A6H1ZD11"/>
<name>A0A6H1ZD11_9ZZZZ</name>
<sequence>MIFRRIKWLYQRMKYGASDYDIFDFDHYLTTLISYGLKKILDSSGFGSHIHGDDDCSKMRKIYEDIIFTFETERKSIEMDVMLPEQGQKYDDFVTEYKRIDEYKPTKEEIAFWNKNDFKFCDILISKEDYKRYLRGWKYFKQYFECFWT</sequence>
<gene>
    <name evidence="1" type="ORF">TM448A00186_0067</name>
</gene>